<protein>
    <recommendedName>
        <fullName evidence="3">Right handed beta helix domain-containing protein</fullName>
    </recommendedName>
</protein>
<gene>
    <name evidence="1" type="ORF">BLNAU_1974</name>
</gene>
<evidence type="ECO:0008006" key="3">
    <source>
        <dbReference type="Google" id="ProtNLM"/>
    </source>
</evidence>
<evidence type="ECO:0000313" key="2">
    <source>
        <dbReference type="Proteomes" id="UP001281761"/>
    </source>
</evidence>
<dbReference type="Proteomes" id="UP001281761">
    <property type="component" value="Unassembled WGS sequence"/>
</dbReference>
<evidence type="ECO:0000313" key="1">
    <source>
        <dbReference type="EMBL" id="KAK2962951.1"/>
    </source>
</evidence>
<comment type="caution">
    <text evidence="1">The sequence shown here is derived from an EMBL/GenBank/DDBJ whole genome shotgun (WGS) entry which is preliminary data.</text>
</comment>
<accession>A0ABQ9YGS3</accession>
<reference evidence="1 2" key="1">
    <citation type="journal article" date="2022" name="bioRxiv">
        <title>Genomics of Preaxostyla Flagellates Illuminates Evolutionary Transitions and the Path Towards Mitochondrial Loss.</title>
        <authorList>
            <person name="Novak L.V.F."/>
            <person name="Treitli S.C."/>
            <person name="Pyrih J."/>
            <person name="Halakuc P."/>
            <person name="Pipaliya S.V."/>
            <person name="Vacek V."/>
            <person name="Brzon O."/>
            <person name="Soukal P."/>
            <person name="Eme L."/>
            <person name="Dacks J.B."/>
            <person name="Karnkowska A."/>
            <person name="Elias M."/>
            <person name="Hampl V."/>
        </authorList>
    </citation>
    <scope>NUCLEOTIDE SEQUENCE [LARGE SCALE GENOMIC DNA]</scope>
    <source>
        <strain evidence="1">NAU3</strain>
        <tissue evidence="1">Gut</tissue>
    </source>
</reference>
<name>A0ABQ9YGS3_9EUKA</name>
<proteinExistence type="predicted"/>
<dbReference type="SUPFAM" id="SSF51126">
    <property type="entry name" value="Pectin lyase-like"/>
    <property type="match status" value="1"/>
</dbReference>
<dbReference type="InterPro" id="IPR011050">
    <property type="entry name" value="Pectin_lyase_fold/virulence"/>
</dbReference>
<dbReference type="EMBL" id="JARBJD010000008">
    <property type="protein sequence ID" value="KAK2962951.1"/>
    <property type="molecule type" value="Genomic_DNA"/>
</dbReference>
<sequence>MSIIFRVKWRNRGERFNTGKRRVFDEVRVFDGLYTVKTLSSSTLIVSHTAPSFSVPPKPTVSVLHISSAGSDENEGTEYDPLLTLHTALAKCNAELIDVWLLEIADWCRIGKQTELGLEQEGLSVIVRGGEGRKIECTLTDSVQTSEQRDSKEQGMASVSKNTLSFVDVMFVVTSSNVRVGSVFVVGEGGVVWMERCKVSSSEAIKHRFITISKDGEMKGEDFQMSSLRFGGKGSVISVSNKGRLTLSSCSFDGVSFENGGVVVGKTRGKVEIASTEFKKCSGRSMGSVIRLVTVGGEVVVTKCEFDSCSTTIALNEQGRRELGGGCVLVEMEEKGRSVSSCRVDLRESRFLGCTLSWVGKRDGVEVVGGSGFLIVGRRVKGVVLLDGVRLSSCSCVGDVGCVAFSGGVCVWEGVPFFVDRRGMVVSGCSFGSLQLKSTSSSPSSSS</sequence>
<keyword evidence="2" id="KW-1185">Reference proteome</keyword>
<organism evidence="1 2">
    <name type="scientific">Blattamonas nauphoetae</name>
    <dbReference type="NCBI Taxonomy" id="2049346"/>
    <lineage>
        <taxon>Eukaryota</taxon>
        <taxon>Metamonada</taxon>
        <taxon>Preaxostyla</taxon>
        <taxon>Oxymonadida</taxon>
        <taxon>Blattamonas</taxon>
    </lineage>
</organism>